<dbReference type="GO" id="GO:0070402">
    <property type="term" value="F:NADPH binding"/>
    <property type="evidence" value="ECO:0007669"/>
    <property type="project" value="TreeGrafter"/>
</dbReference>
<dbReference type="Pfam" id="PF00107">
    <property type="entry name" value="ADH_zinc_N"/>
    <property type="match status" value="1"/>
</dbReference>
<evidence type="ECO:0000259" key="3">
    <source>
        <dbReference type="SMART" id="SM00829"/>
    </source>
</evidence>
<dbReference type="InterPro" id="IPR013154">
    <property type="entry name" value="ADH-like_N"/>
</dbReference>
<dbReference type="Gene3D" id="3.40.50.720">
    <property type="entry name" value="NAD(P)-binding Rossmann-like Domain"/>
    <property type="match status" value="1"/>
</dbReference>
<evidence type="ECO:0000256" key="2">
    <source>
        <dbReference type="ARBA" id="ARBA00023002"/>
    </source>
</evidence>
<dbReference type="NCBIfam" id="TIGR02824">
    <property type="entry name" value="quinone_pig3"/>
    <property type="match status" value="1"/>
</dbReference>
<keyword evidence="1" id="KW-0521">NADP</keyword>
<sequence>MRAVLVREPGGPEQLLLGEAERPEPASDELLVKVAATAVNRADTLQRQGKYPPPKGASPLLGLEMAGEVVAVGAAVTRHQVGDRVFGLLPGGGYAEYAVIHEQMALPMPDEWSYAEAAAVPEVFLTAFQALMWLGELQAGEQVLIHAGASGVGTAAIQLAKAMEATVLVTASAGKHALCRELGADHTIDYQQGPFAPEVQQRTGGRGVDLIVDFIAAPYFSQNISLLKTDGRLVLLATLGGGKVDELDLRTVLSRRLSIKGSTLRARSRAYQIRLTEAFQEFAFNRLREGQLRPVIDRVLPWSQAAEAHRLMEANENAGKIILSIEE</sequence>
<protein>
    <submittedName>
        <fullName evidence="4">Putative NAD(P)H quinone oxidoreductase, PIG3 family</fullName>
    </submittedName>
</protein>
<dbReference type="Pfam" id="PF08240">
    <property type="entry name" value="ADH_N"/>
    <property type="match status" value="1"/>
</dbReference>
<dbReference type="STRING" id="1075417.SAMN05421823_112177"/>
<dbReference type="InterPro" id="IPR036291">
    <property type="entry name" value="NAD(P)-bd_dom_sf"/>
</dbReference>
<dbReference type="EMBL" id="FNFO01000012">
    <property type="protein sequence ID" value="SDM35274.1"/>
    <property type="molecule type" value="Genomic_DNA"/>
</dbReference>
<dbReference type="PANTHER" id="PTHR48106:SF18">
    <property type="entry name" value="QUINONE OXIDOREDUCTASE PIG3"/>
    <property type="match status" value="1"/>
</dbReference>
<evidence type="ECO:0000313" key="4">
    <source>
        <dbReference type="EMBL" id="SDM35274.1"/>
    </source>
</evidence>
<evidence type="ECO:0000256" key="1">
    <source>
        <dbReference type="ARBA" id="ARBA00022857"/>
    </source>
</evidence>
<dbReference type="InterPro" id="IPR014189">
    <property type="entry name" value="Quinone_OxRdtase_PIG3"/>
</dbReference>
<dbReference type="InterPro" id="IPR013149">
    <property type="entry name" value="ADH-like_C"/>
</dbReference>
<dbReference type="AlphaFoldDB" id="A0A1G9SIF7"/>
<keyword evidence="5" id="KW-1185">Reference proteome</keyword>
<dbReference type="InterPro" id="IPR011032">
    <property type="entry name" value="GroES-like_sf"/>
</dbReference>
<reference evidence="4 5" key="1">
    <citation type="submission" date="2016-10" db="EMBL/GenBank/DDBJ databases">
        <authorList>
            <person name="de Groot N.N."/>
        </authorList>
    </citation>
    <scope>NUCLEOTIDE SEQUENCE [LARGE SCALE GENOMIC DNA]</scope>
    <source>
        <strain evidence="4 5">DSM 25186</strain>
    </source>
</reference>
<dbReference type="InterPro" id="IPR020843">
    <property type="entry name" value="ER"/>
</dbReference>
<dbReference type="Proteomes" id="UP000198510">
    <property type="component" value="Unassembled WGS sequence"/>
</dbReference>
<dbReference type="PANTHER" id="PTHR48106">
    <property type="entry name" value="QUINONE OXIDOREDUCTASE PIG3-RELATED"/>
    <property type="match status" value="1"/>
</dbReference>
<dbReference type="SUPFAM" id="SSF51735">
    <property type="entry name" value="NAD(P)-binding Rossmann-fold domains"/>
    <property type="match status" value="1"/>
</dbReference>
<dbReference type="SMART" id="SM00829">
    <property type="entry name" value="PKS_ER"/>
    <property type="match status" value="1"/>
</dbReference>
<proteinExistence type="predicted"/>
<keyword evidence="2" id="KW-0560">Oxidoreductase</keyword>
<gene>
    <name evidence="4" type="ORF">SAMN05421823_112177</name>
</gene>
<accession>A0A1G9SIF7</accession>
<dbReference type="SUPFAM" id="SSF50129">
    <property type="entry name" value="GroES-like"/>
    <property type="match status" value="1"/>
</dbReference>
<dbReference type="Gene3D" id="3.90.180.10">
    <property type="entry name" value="Medium-chain alcohol dehydrogenases, catalytic domain"/>
    <property type="match status" value="1"/>
</dbReference>
<name>A0A1G9SIF7_9BACT</name>
<dbReference type="GO" id="GO:0016651">
    <property type="term" value="F:oxidoreductase activity, acting on NAD(P)H"/>
    <property type="evidence" value="ECO:0007669"/>
    <property type="project" value="TreeGrafter"/>
</dbReference>
<organism evidence="4 5">
    <name type="scientific">Catalinimonas alkaloidigena</name>
    <dbReference type="NCBI Taxonomy" id="1075417"/>
    <lineage>
        <taxon>Bacteria</taxon>
        <taxon>Pseudomonadati</taxon>
        <taxon>Bacteroidota</taxon>
        <taxon>Cytophagia</taxon>
        <taxon>Cytophagales</taxon>
        <taxon>Catalimonadaceae</taxon>
        <taxon>Catalinimonas</taxon>
    </lineage>
</organism>
<dbReference type="CDD" id="cd05276">
    <property type="entry name" value="p53_inducible_oxidoreductase"/>
    <property type="match status" value="1"/>
</dbReference>
<feature type="domain" description="Enoyl reductase (ER)" evidence="3">
    <location>
        <begin position="10"/>
        <end position="323"/>
    </location>
</feature>
<evidence type="ECO:0000313" key="5">
    <source>
        <dbReference type="Proteomes" id="UP000198510"/>
    </source>
</evidence>
<dbReference type="OrthoDB" id="648910at2"/>